<dbReference type="PANTHER" id="PTHR10634">
    <property type="entry name" value="AN1-TYPE ZINC FINGER PROTEIN"/>
    <property type="match status" value="1"/>
</dbReference>
<keyword evidence="2" id="KW-1185">Reference proteome</keyword>
<sequence length="82" mass="9517">MLLTKQHIAEEVDVGMKHEVGLIGFKFKCEATFCRVYWYLESYDNMFGFKVAGQEDIAKDNPVVKVDRLDYWSYSIAGNNDQ</sequence>
<dbReference type="Gene3D" id="4.10.1110.10">
    <property type="entry name" value="AN1-like Zinc finger"/>
    <property type="match status" value="1"/>
</dbReference>
<dbReference type="EMBL" id="PGOL01000494">
    <property type="protein sequence ID" value="PKI69537.1"/>
    <property type="molecule type" value="Genomic_DNA"/>
</dbReference>
<dbReference type="AlphaFoldDB" id="A0A2I0KM11"/>
<dbReference type="InterPro" id="IPR035896">
    <property type="entry name" value="AN1-like_Znf"/>
</dbReference>
<comment type="caution">
    <text evidence="1">The sequence shown here is derived from an EMBL/GenBank/DDBJ whole genome shotgun (WGS) entry which is preliminary data.</text>
</comment>
<protein>
    <submittedName>
        <fullName evidence="1">Uncharacterized protein</fullName>
    </submittedName>
</protein>
<reference evidence="1 2" key="1">
    <citation type="submission" date="2017-11" db="EMBL/GenBank/DDBJ databases">
        <title>De-novo sequencing of pomegranate (Punica granatum L.) genome.</title>
        <authorList>
            <person name="Akparov Z."/>
            <person name="Amiraslanov A."/>
            <person name="Hajiyeva S."/>
            <person name="Abbasov M."/>
            <person name="Kaur K."/>
            <person name="Hamwieh A."/>
            <person name="Solovyev V."/>
            <person name="Salamov A."/>
            <person name="Braich B."/>
            <person name="Kosarev P."/>
            <person name="Mahmoud A."/>
            <person name="Hajiyev E."/>
            <person name="Babayeva S."/>
            <person name="Izzatullayeva V."/>
            <person name="Mammadov A."/>
            <person name="Mammadov A."/>
            <person name="Sharifova S."/>
            <person name="Ojaghi J."/>
            <person name="Eynullazada K."/>
            <person name="Bayramov B."/>
            <person name="Abdulazimova A."/>
            <person name="Shahmuradov I."/>
        </authorList>
    </citation>
    <scope>NUCLEOTIDE SEQUENCE [LARGE SCALE GENOMIC DNA]</scope>
    <source>
        <strain evidence="2">cv. AG2017</strain>
        <tissue evidence="1">Leaf</tissue>
    </source>
</reference>
<dbReference type="InterPro" id="IPR050652">
    <property type="entry name" value="AN1_A20_ZnFinger"/>
</dbReference>
<name>A0A2I0KM11_PUNGR</name>
<dbReference type="STRING" id="22663.A0A2I0KM11"/>
<accession>A0A2I0KM11</accession>
<evidence type="ECO:0000313" key="1">
    <source>
        <dbReference type="EMBL" id="PKI69537.1"/>
    </source>
</evidence>
<dbReference type="SUPFAM" id="SSF118310">
    <property type="entry name" value="AN1-like Zinc finger"/>
    <property type="match status" value="1"/>
</dbReference>
<proteinExistence type="predicted"/>
<gene>
    <name evidence="1" type="ORF">CRG98_010065</name>
</gene>
<dbReference type="Proteomes" id="UP000233551">
    <property type="component" value="Unassembled WGS sequence"/>
</dbReference>
<dbReference type="PANTHER" id="PTHR10634:SF67">
    <property type="entry name" value="AN1-TYPE ZINC FINGER PROTEIN 3"/>
    <property type="match status" value="1"/>
</dbReference>
<organism evidence="1 2">
    <name type="scientific">Punica granatum</name>
    <name type="common">Pomegranate</name>
    <dbReference type="NCBI Taxonomy" id="22663"/>
    <lineage>
        <taxon>Eukaryota</taxon>
        <taxon>Viridiplantae</taxon>
        <taxon>Streptophyta</taxon>
        <taxon>Embryophyta</taxon>
        <taxon>Tracheophyta</taxon>
        <taxon>Spermatophyta</taxon>
        <taxon>Magnoliopsida</taxon>
        <taxon>eudicotyledons</taxon>
        <taxon>Gunneridae</taxon>
        <taxon>Pentapetalae</taxon>
        <taxon>rosids</taxon>
        <taxon>malvids</taxon>
        <taxon>Myrtales</taxon>
        <taxon>Lythraceae</taxon>
        <taxon>Punica</taxon>
    </lineage>
</organism>
<evidence type="ECO:0000313" key="2">
    <source>
        <dbReference type="Proteomes" id="UP000233551"/>
    </source>
</evidence>